<feature type="region of interest" description="Disordered" evidence="1">
    <location>
        <begin position="25"/>
        <end position="78"/>
    </location>
</feature>
<gene>
    <name evidence="2" type="ORF">ASUIS_1410</name>
</gene>
<accession>A0AAD0WR38</accession>
<proteinExistence type="predicted"/>
<feature type="compositionally biased region" description="Basic and acidic residues" evidence="1">
    <location>
        <begin position="49"/>
        <end position="59"/>
    </location>
</feature>
<dbReference type="AlphaFoldDB" id="A0AAD0WR38"/>
<evidence type="ECO:0000313" key="3">
    <source>
        <dbReference type="Proteomes" id="UP000263040"/>
    </source>
</evidence>
<feature type="compositionally biased region" description="Basic and acidic residues" evidence="1">
    <location>
        <begin position="29"/>
        <end position="40"/>
    </location>
</feature>
<dbReference type="KEGG" id="asui:ASUIS_1410"/>
<sequence>MEINNYNQSSSTIYKDLANEKSQLTSIDKNGKSTFEKNDTVESSNNKNTQRDEESKKIENTVSSTPSLSNAKEELSKNGNLNKLFLQNLM</sequence>
<reference evidence="2 3" key="1">
    <citation type="submission" date="2018-08" db="EMBL/GenBank/DDBJ databases">
        <title>Complete genome of the Arcobacter suis type strain LMG 26152.</title>
        <authorList>
            <person name="Miller W.G."/>
            <person name="Yee E."/>
            <person name="Bono J.L."/>
        </authorList>
    </citation>
    <scope>NUCLEOTIDE SEQUENCE [LARGE SCALE GENOMIC DNA]</scope>
    <source>
        <strain evidence="2 3">CECT 7833</strain>
    </source>
</reference>
<name>A0AAD0WR38_9BACT</name>
<evidence type="ECO:0000313" key="2">
    <source>
        <dbReference type="EMBL" id="AXX89892.1"/>
    </source>
</evidence>
<dbReference type="EMBL" id="CP032100">
    <property type="protein sequence ID" value="AXX89892.1"/>
    <property type="molecule type" value="Genomic_DNA"/>
</dbReference>
<dbReference type="RefSeq" id="WP_118886417.1">
    <property type="nucleotide sequence ID" value="NZ_CP032100.1"/>
</dbReference>
<feature type="compositionally biased region" description="Polar residues" evidence="1">
    <location>
        <begin position="60"/>
        <end position="70"/>
    </location>
</feature>
<keyword evidence="3" id="KW-1185">Reference proteome</keyword>
<evidence type="ECO:0000256" key="1">
    <source>
        <dbReference type="SAM" id="MobiDB-lite"/>
    </source>
</evidence>
<protein>
    <submittedName>
        <fullName evidence="2">Uncharacterized protein</fullName>
    </submittedName>
</protein>
<dbReference type="Proteomes" id="UP000263040">
    <property type="component" value="Chromosome"/>
</dbReference>
<organism evidence="2 3">
    <name type="scientific">Arcobacter suis CECT 7833</name>
    <dbReference type="NCBI Taxonomy" id="663365"/>
    <lineage>
        <taxon>Bacteria</taxon>
        <taxon>Pseudomonadati</taxon>
        <taxon>Campylobacterota</taxon>
        <taxon>Epsilonproteobacteria</taxon>
        <taxon>Campylobacterales</taxon>
        <taxon>Arcobacteraceae</taxon>
        <taxon>Arcobacter</taxon>
    </lineage>
</organism>